<organism evidence="2 3">
    <name type="scientific">Salix dunnii</name>
    <dbReference type="NCBI Taxonomy" id="1413687"/>
    <lineage>
        <taxon>Eukaryota</taxon>
        <taxon>Viridiplantae</taxon>
        <taxon>Streptophyta</taxon>
        <taxon>Embryophyta</taxon>
        <taxon>Tracheophyta</taxon>
        <taxon>Spermatophyta</taxon>
        <taxon>Magnoliopsida</taxon>
        <taxon>eudicotyledons</taxon>
        <taxon>Gunneridae</taxon>
        <taxon>Pentapetalae</taxon>
        <taxon>rosids</taxon>
        <taxon>fabids</taxon>
        <taxon>Malpighiales</taxon>
        <taxon>Salicaceae</taxon>
        <taxon>Saliceae</taxon>
        <taxon>Salix</taxon>
    </lineage>
</organism>
<gene>
    <name evidence="2" type="ORF">SADUNF_Sadunf18G0050000</name>
</gene>
<keyword evidence="1" id="KW-1133">Transmembrane helix</keyword>
<evidence type="ECO:0000256" key="1">
    <source>
        <dbReference type="SAM" id="Phobius"/>
    </source>
</evidence>
<dbReference type="AlphaFoldDB" id="A0A835MIR9"/>
<proteinExistence type="predicted"/>
<reference evidence="2 3" key="1">
    <citation type="submission" date="2020-10" db="EMBL/GenBank/DDBJ databases">
        <title>Plant Genome Project.</title>
        <authorList>
            <person name="Zhang R.-G."/>
        </authorList>
    </citation>
    <scope>NUCLEOTIDE SEQUENCE [LARGE SCALE GENOMIC DNA]</scope>
    <source>
        <strain evidence="2">FAFU-HL-1</strain>
        <tissue evidence="2">Leaf</tissue>
    </source>
</reference>
<protein>
    <submittedName>
        <fullName evidence="2">Uncharacterized protein</fullName>
    </submittedName>
</protein>
<feature type="transmembrane region" description="Helical" evidence="1">
    <location>
        <begin position="6"/>
        <end position="29"/>
    </location>
</feature>
<sequence>MENLTPLGICFIVNGGHIFRRCVILIIMLNKMGLDKNLWELLFSHDFLLIHPYCIRLDFLDTLKS</sequence>
<name>A0A835MIR9_9ROSI</name>
<dbReference type="Proteomes" id="UP000657918">
    <property type="component" value="Unassembled WGS sequence"/>
</dbReference>
<keyword evidence="1" id="KW-0472">Membrane</keyword>
<comment type="caution">
    <text evidence="2">The sequence shown here is derived from an EMBL/GenBank/DDBJ whole genome shotgun (WGS) entry which is preliminary data.</text>
</comment>
<evidence type="ECO:0000313" key="3">
    <source>
        <dbReference type="Proteomes" id="UP000657918"/>
    </source>
</evidence>
<accession>A0A835MIR9</accession>
<dbReference type="EMBL" id="JADGMS010000018">
    <property type="protein sequence ID" value="KAF9662406.1"/>
    <property type="molecule type" value="Genomic_DNA"/>
</dbReference>
<evidence type="ECO:0000313" key="2">
    <source>
        <dbReference type="EMBL" id="KAF9662406.1"/>
    </source>
</evidence>
<keyword evidence="1" id="KW-0812">Transmembrane</keyword>
<keyword evidence="3" id="KW-1185">Reference proteome</keyword>